<keyword evidence="2" id="KW-0614">Plasmid</keyword>
<dbReference type="RefSeq" id="WP_083766799.1">
    <property type="nucleotide sequence ID" value="NZ_JADEVH010000002.1"/>
</dbReference>
<organism evidence="2">
    <name type="scientific">Pseudomonas aeruginosa</name>
    <dbReference type="NCBI Taxonomy" id="287"/>
    <lineage>
        <taxon>Bacteria</taxon>
        <taxon>Pseudomonadati</taxon>
        <taxon>Pseudomonadota</taxon>
        <taxon>Gammaproteobacteria</taxon>
        <taxon>Pseudomonadales</taxon>
        <taxon>Pseudomonadaceae</taxon>
        <taxon>Pseudomonas</taxon>
    </lineage>
</organism>
<dbReference type="AlphaFoldDB" id="A0A7M3W3I0"/>
<feature type="region of interest" description="Disordered" evidence="1">
    <location>
        <begin position="1"/>
        <end position="25"/>
    </location>
</feature>
<gene>
    <name evidence="2" type="primary">repA</name>
</gene>
<name>A0A7M3W3I0_PSEAI</name>
<geneLocation type="plasmid" evidence="2">
    <name>pIPM3H3-GES5</name>
</geneLocation>
<dbReference type="InterPro" id="IPR018777">
    <property type="entry name" value="Replication_initiator_prot_A"/>
</dbReference>
<dbReference type="EMBL" id="LC589064">
    <property type="protein sequence ID" value="BCM64648.1"/>
    <property type="molecule type" value="Genomic_DNA"/>
</dbReference>
<evidence type="ECO:0000256" key="1">
    <source>
        <dbReference type="SAM" id="MobiDB-lite"/>
    </source>
</evidence>
<proteinExistence type="predicted"/>
<reference evidence="2" key="1">
    <citation type="submission" date="2020-10" db="EMBL/GenBank/DDBJ databases">
        <title>Detection of Pseudomonas aeruginosa producing GES-5 beta-lactamase from hospital sewage.</title>
        <authorList>
            <person name="Hayashi W."/>
            <person name="Soga E."/>
            <person name="Iimura M."/>
            <person name="Yoshida S."/>
            <person name="Izumi K."/>
            <person name="Nagano Y."/>
            <person name="Nagano N."/>
        </authorList>
    </citation>
    <scope>NUCLEOTIDE SEQUENCE</scope>
    <source>
        <strain evidence="2">IPM3H3</strain>
        <plasmid evidence="2">pIPM3H3-GES5</plasmid>
    </source>
</reference>
<evidence type="ECO:0000313" key="2">
    <source>
        <dbReference type="EMBL" id="BCM64648.1"/>
    </source>
</evidence>
<protein>
    <submittedName>
        <fullName evidence="2">Replication initiator protein A</fullName>
    </submittedName>
</protein>
<accession>A0A7M3W3I0</accession>
<sequence>MKKSSTKQGELSLIAEPTQGAPTDSEALAAQVLSDFLADESGGGPDAAAGSSPAQADLFVVMETVHDWPIKDDVSTMEFPIFSLSKKPDTQIRTYSRAGKTVRVIPSALGAATLFDKDLLIYCISHIVKAADAGMKVGRRLKLSSHPFLVSTKRSTGGTAYEGIVDMCRRLKGTTIETNVKTNEQERIEGFGLIEDYKVTQYTKNGKGALELEVTLSDWLYRAAIASDILTLHPGYFSLGQALERRLYELGRKHCGQQAWFCISLPLLQEKAGSVQEARYFKQEIKGILKVNRLPDFKLYLDTSTKPNQLVYVTRDSRKLMLEATQKGRIDWLAGLLQQRLA</sequence>
<dbReference type="Pfam" id="PF10134">
    <property type="entry name" value="RPA"/>
    <property type="match status" value="1"/>
</dbReference>